<comment type="catalytic activity">
    <reaction evidence="4">
        <text>ADP-alpha-D-glucose + sn-glycerol 3-phosphate = 2-O-(alpha-D-glucopyranosyl)-sn-glycerol 3-phosphate + ADP + H(+)</text>
        <dbReference type="Rhea" id="RHEA:12881"/>
        <dbReference type="ChEBI" id="CHEBI:15378"/>
        <dbReference type="ChEBI" id="CHEBI:57498"/>
        <dbReference type="ChEBI" id="CHEBI:57597"/>
        <dbReference type="ChEBI" id="CHEBI:87089"/>
        <dbReference type="ChEBI" id="CHEBI:456216"/>
        <dbReference type="EC" id="2.4.1.213"/>
    </reaction>
</comment>
<evidence type="ECO:0000256" key="7">
    <source>
        <dbReference type="ARBA" id="ARBA00066821"/>
    </source>
</evidence>
<evidence type="ECO:0000256" key="1">
    <source>
        <dbReference type="ARBA" id="ARBA00008799"/>
    </source>
</evidence>
<dbReference type="AlphaFoldDB" id="A0A1T4W1D0"/>
<evidence type="ECO:0000256" key="8">
    <source>
        <dbReference type="ARBA" id="ARBA00069974"/>
    </source>
</evidence>
<dbReference type="GO" id="GO:0004805">
    <property type="term" value="F:trehalose-phosphatase activity"/>
    <property type="evidence" value="ECO:0007669"/>
    <property type="project" value="TreeGrafter"/>
</dbReference>
<dbReference type="InterPro" id="IPR001830">
    <property type="entry name" value="Glyco_trans_20"/>
</dbReference>
<dbReference type="OrthoDB" id="9815690at2"/>
<protein>
    <recommendedName>
        <fullName evidence="8">Glucosylglycerol-phosphate synthase</fullName>
        <ecNumber evidence="7">2.4.1.213</ecNumber>
    </recommendedName>
    <alternativeName>
        <fullName evidence="9">Glucosyl-glycerol-phosphate synthase</fullName>
    </alternativeName>
</protein>
<dbReference type="Gene3D" id="3.40.50.2000">
    <property type="entry name" value="Glycogen Phosphorylase B"/>
    <property type="match status" value="2"/>
</dbReference>
<keyword evidence="11" id="KW-1185">Reference proteome</keyword>
<dbReference type="SUPFAM" id="SSF53756">
    <property type="entry name" value="UDP-Glycosyltransferase/glycogen phosphorylase"/>
    <property type="match status" value="1"/>
</dbReference>
<evidence type="ECO:0000256" key="9">
    <source>
        <dbReference type="ARBA" id="ARBA00080497"/>
    </source>
</evidence>
<evidence type="ECO:0000256" key="4">
    <source>
        <dbReference type="ARBA" id="ARBA00052754"/>
    </source>
</evidence>
<dbReference type="EC" id="2.4.1.213" evidence="7"/>
<reference evidence="10 11" key="1">
    <citation type="submission" date="2017-02" db="EMBL/GenBank/DDBJ databases">
        <authorList>
            <person name="Peterson S.W."/>
        </authorList>
    </citation>
    <scope>NUCLEOTIDE SEQUENCE [LARGE SCALE GENOMIC DNA]</scope>
    <source>
        <strain evidence="10 11">DSM 18034</strain>
    </source>
</reference>
<evidence type="ECO:0000313" key="11">
    <source>
        <dbReference type="Proteomes" id="UP000189733"/>
    </source>
</evidence>
<comment type="similarity">
    <text evidence="1">Belongs to the glycosyltransferase 20 family.</text>
</comment>
<evidence type="ECO:0000256" key="5">
    <source>
        <dbReference type="ARBA" id="ARBA00055920"/>
    </source>
</evidence>
<dbReference type="Proteomes" id="UP000189733">
    <property type="component" value="Unassembled WGS sequence"/>
</dbReference>
<dbReference type="PANTHER" id="PTHR10788">
    <property type="entry name" value="TREHALOSE-6-PHOSPHATE SYNTHASE"/>
    <property type="match status" value="1"/>
</dbReference>
<proteinExistence type="inferred from homology"/>
<dbReference type="STRING" id="1121442.SAMN02745702_01402"/>
<accession>A0A1T4W1D0</accession>
<evidence type="ECO:0000256" key="2">
    <source>
        <dbReference type="ARBA" id="ARBA00022676"/>
    </source>
</evidence>
<dbReference type="GO" id="GO:0005992">
    <property type="term" value="P:trehalose biosynthetic process"/>
    <property type="evidence" value="ECO:0007669"/>
    <property type="project" value="InterPro"/>
</dbReference>
<organism evidence="10 11">
    <name type="scientific">Desulfobaculum bizertense DSM 18034</name>
    <dbReference type="NCBI Taxonomy" id="1121442"/>
    <lineage>
        <taxon>Bacteria</taxon>
        <taxon>Pseudomonadati</taxon>
        <taxon>Thermodesulfobacteriota</taxon>
        <taxon>Desulfovibrionia</taxon>
        <taxon>Desulfovibrionales</taxon>
        <taxon>Desulfovibrionaceae</taxon>
        <taxon>Desulfobaculum</taxon>
    </lineage>
</organism>
<comment type="pathway">
    <text evidence="6">Glycan metabolism; glucosylglycerol biosynthesis.</text>
</comment>
<keyword evidence="2" id="KW-0328">Glycosyltransferase</keyword>
<dbReference type="EMBL" id="FUYA01000004">
    <property type="protein sequence ID" value="SKA71060.1"/>
    <property type="molecule type" value="Genomic_DNA"/>
</dbReference>
<sequence length="489" mass="56165">MSHPVRLIVVSNRLPVSLCKEGECWHVETGKGGLITALAPVLRNRGGDWIGWTGAGADVDLRAQLKAYSRQEGYSLHGVNLTEEEVHDFYHGFSNEIIWPLFHDFPSACNFQQAYFDAYLAVNRKFAQVVVGRSEEDDYVWVHDYHLMHLAQKIRKLGGERKTGFFLHIPFPSQDIFLKLPWRRQMLEALLEYDLIGFQTFRDRRNFIRCMSVLFKDWRQYGRGPVVHLSNGIRTIKVGYFPISIDFREFSTLARTRESAELAERVASAFRRRTLVLGADRLDYTKGIPQRLLAFRALLKKYPQLRTKISLVQIVVPSRERVPEYQAMKHRIEGLVSEINGEYSEPGWVPVYYLYRSLSRDELIGYYRAASIAFVTPLRDGMNLVAKEFCACNVDGNGVVILSEFAGAAAQFQRGALLVNPYDVEGVADALYAACQMPPAERRRRMQKLKTTVRKYDIYWWVDSFLGAAFGKKLEDFPAQESVDYGLKE</sequence>
<dbReference type="PANTHER" id="PTHR10788:SF106">
    <property type="entry name" value="BCDNA.GH08860"/>
    <property type="match status" value="1"/>
</dbReference>
<evidence type="ECO:0000256" key="3">
    <source>
        <dbReference type="ARBA" id="ARBA00022679"/>
    </source>
</evidence>
<evidence type="ECO:0000313" key="10">
    <source>
        <dbReference type="EMBL" id="SKA71060.1"/>
    </source>
</evidence>
<dbReference type="CDD" id="cd03788">
    <property type="entry name" value="GT20_TPS"/>
    <property type="match status" value="1"/>
</dbReference>
<gene>
    <name evidence="10" type="ORF">SAMN02745702_01402</name>
</gene>
<keyword evidence="3" id="KW-0808">Transferase</keyword>
<evidence type="ECO:0000256" key="6">
    <source>
        <dbReference type="ARBA" id="ARBA00060702"/>
    </source>
</evidence>
<dbReference type="Pfam" id="PF00982">
    <property type="entry name" value="Glyco_transf_20"/>
    <property type="match status" value="1"/>
</dbReference>
<name>A0A1T4W1D0_9BACT</name>
<dbReference type="RefSeq" id="WP_078684695.1">
    <property type="nucleotide sequence ID" value="NZ_FUYA01000004.1"/>
</dbReference>
<dbReference type="FunFam" id="3.40.50.2000:FF:000010">
    <property type="entry name" value="Alpha,alpha-trehalose-phosphate synthase"/>
    <property type="match status" value="1"/>
</dbReference>
<dbReference type="GO" id="GO:0003825">
    <property type="term" value="F:alpha,alpha-trehalose-phosphate synthase (UDP-forming) activity"/>
    <property type="evidence" value="ECO:0007669"/>
    <property type="project" value="TreeGrafter"/>
</dbReference>
<dbReference type="GO" id="GO:0033828">
    <property type="term" value="F:glucosylglycerol-phosphate synthase activity"/>
    <property type="evidence" value="ECO:0007669"/>
    <property type="project" value="UniProtKB-EC"/>
</dbReference>
<dbReference type="GO" id="GO:0005829">
    <property type="term" value="C:cytosol"/>
    <property type="evidence" value="ECO:0007669"/>
    <property type="project" value="TreeGrafter"/>
</dbReference>
<comment type="function">
    <text evidence="5">Involved in salt tolerance by producing GG-phosphate from ADP-glucose and glycerol-3-phosphate (G3P), an intermediate in the synthesis of the osmolyte glucosylglycerol (GG).</text>
</comment>